<keyword evidence="5" id="KW-1185">Reference proteome</keyword>
<dbReference type="GO" id="GO:0004371">
    <property type="term" value="F:glycerone kinase activity"/>
    <property type="evidence" value="ECO:0007669"/>
    <property type="project" value="InterPro"/>
</dbReference>
<gene>
    <name evidence="4" type="ORF">HMPREF1068_02705</name>
</gene>
<dbReference type="Gene3D" id="1.25.40.340">
    <property type="match status" value="1"/>
</dbReference>
<dbReference type="PANTHER" id="PTHR28629:SF4">
    <property type="entry name" value="TRIOKINASE_FMN CYCLASE"/>
    <property type="match status" value="1"/>
</dbReference>
<dbReference type="AlphaFoldDB" id="I9GRJ3"/>
<keyword evidence="1" id="KW-0808">Transferase</keyword>
<evidence type="ECO:0000259" key="3">
    <source>
        <dbReference type="PROSITE" id="PS51480"/>
    </source>
</evidence>
<dbReference type="FunFam" id="1.25.40.340:FF:000002">
    <property type="entry name" value="Dihydroxyacetone kinase, L subunit"/>
    <property type="match status" value="1"/>
</dbReference>
<dbReference type="HOGENOM" id="CLU_066424_2_0_10"/>
<sequence length="207" mass="21992">MDKLTVNDFKKMIQNALKNITERSDEFSKLDAVLGDGDHGTAIVQAMSAIVQSADKGMEFKKMLGDMGFDVMLQISGSTSTLLGGFFLGMSDVVEDGVTELDAEGVKNMFAGGLIGVKKQTKAQRGDKTMMDALVPAVEAIQATNSSDIKELMAMGAEAALKGAAETVNMKANFGRARNYGERSIGYADSGASSWSCMFDAFAKALL</sequence>
<name>I9GRJ3_9BACE</name>
<dbReference type="PROSITE" id="PS51480">
    <property type="entry name" value="DHAL"/>
    <property type="match status" value="1"/>
</dbReference>
<dbReference type="GO" id="GO:0005829">
    <property type="term" value="C:cytosol"/>
    <property type="evidence" value="ECO:0007669"/>
    <property type="project" value="TreeGrafter"/>
</dbReference>
<feature type="domain" description="DhaL" evidence="3">
    <location>
        <begin position="7"/>
        <end position="204"/>
    </location>
</feature>
<organism evidence="4 5">
    <name type="scientific">Bacteroides nordii CL02T12C05</name>
    <dbReference type="NCBI Taxonomy" id="997884"/>
    <lineage>
        <taxon>Bacteria</taxon>
        <taxon>Pseudomonadati</taxon>
        <taxon>Bacteroidota</taxon>
        <taxon>Bacteroidia</taxon>
        <taxon>Bacteroidales</taxon>
        <taxon>Bacteroidaceae</taxon>
        <taxon>Bacteroides</taxon>
    </lineage>
</organism>
<accession>I9GRJ3</accession>
<dbReference type="STRING" id="997884.HMPREF1068_02705"/>
<dbReference type="InterPro" id="IPR004007">
    <property type="entry name" value="DhaL_dom"/>
</dbReference>
<dbReference type="InterPro" id="IPR050861">
    <property type="entry name" value="Dihydroxyacetone_Kinase"/>
</dbReference>
<dbReference type="Proteomes" id="UP000003089">
    <property type="component" value="Unassembled WGS sequence"/>
</dbReference>
<dbReference type="PATRIC" id="fig|997884.3.peg.2778"/>
<dbReference type="eggNOG" id="COG1461">
    <property type="taxonomic scope" value="Bacteria"/>
</dbReference>
<dbReference type="SMART" id="SM01120">
    <property type="entry name" value="Dak2"/>
    <property type="match status" value="1"/>
</dbReference>
<dbReference type="RefSeq" id="WP_002560086.1">
    <property type="nucleotide sequence ID" value="NZ_JH724314.1"/>
</dbReference>
<evidence type="ECO:0000256" key="2">
    <source>
        <dbReference type="ARBA" id="ARBA00022777"/>
    </source>
</evidence>
<dbReference type="Pfam" id="PF02734">
    <property type="entry name" value="Dak2"/>
    <property type="match status" value="1"/>
</dbReference>
<protein>
    <recommendedName>
        <fullName evidence="3">DhaL domain-containing protein</fullName>
    </recommendedName>
</protein>
<evidence type="ECO:0000313" key="4">
    <source>
        <dbReference type="EMBL" id="EIY49609.1"/>
    </source>
</evidence>
<dbReference type="PANTHER" id="PTHR28629">
    <property type="entry name" value="TRIOKINASE/FMN CYCLASE"/>
    <property type="match status" value="1"/>
</dbReference>
<evidence type="ECO:0000313" key="5">
    <source>
        <dbReference type="Proteomes" id="UP000003089"/>
    </source>
</evidence>
<dbReference type="SUPFAM" id="SSF101473">
    <property type="entry name" value="DhaL-like"/>
    <property type="match status" value="1"/>
</dbReference>
<keyword evidence="2" id="KW-0418">Kinase</keyword>
<evidence type="ECO:0000256" key="1">
    <source>
        <dbReference type="ARBA" id="ARBA00022679"/>
    </source>
</evidence>
<comment type="caution">
    <text evidence="4">The sequence shown here is derived from an EMBL/GenBank/DDBJ whole genome shotgun (WGS) entry which is preliminary data.</text>
</comment>
<proteinExistence type="predicted"/>
<dbReference type="EMBL" id="AGXS01000017">
    <property type="protein sequence ID" value="EIY49609.1"/>
    <property type="molecule type" value="Genomic_DNA"/>
</dbReference>
<dbReference type="InterPro" id="IPR036117">
    <property type="entry name" value="DhaL_dom_sf"/>
</dbReference>
<reference evidence="4 5" key="1">
    <citation type="submission" date="2012-02" db="EMBL/GenBank/DDBJ databases">
        <title>The Genome Sequence of Bacteroides nordii CL02T12C05.</title>
        <authorList>
            <consortium name="The Broad Institute Genome Sequencing Platform"/>
            <person name="Earl A."/>
            <person name="Ward D."/>
            <person name="Feldgarden M."/>
            <person name="Gevers D."/>
            <person name="Zitomersky N.L."/>
            <person name="Coyne M.J."/>
            <person name="Comstock L.E."/>
            <person name="Young S.K."/>
            <person name="Zeng Q."/>
            <person name="Gargeya S."/>
            <person name="Fitzgerald M."/>
            <person name="Haas B."/>
            <person name="Abouelleil A."/>
            <person name="Alvarado L."/>
            <person name="Arachchi H.M."/>
            <person name="Berlin A."/>
            <person name="Chapman S.B."/>
            <person name="Gearin G."/>
            <person name="Goldberg J."/>
            <person name="Griggs A."/>
            <person name="Gujja S."/>
            <person name="Hansen M."/>
            <person name="Heiman D."/>
            <person name="Howarth C."/>
            <person name="Larimer J."/>
            <person name="Lui A."/>
            <person name="MacDonald P.J.P."/>
            <person name="McCowen C."/>
            <person name="Montmayeur A."/>
            <person name="Murphy C."/>
            <person name="Neiman D."/>
            <person name="Pearson M."/>
            <person name="Priest M."/>
            <person name="Roberts A."/>
            <person name="Saif S."/>
            <person name="Shea T."/>
            <person name="Sisk P."/>
            <person name="Stolte C."/>
            <person name="Sykes S."/>
            <person name="Wortman J."/>
            <person name="Nusbaum C."/>
            <person name="Birren B."/>
        </authorList>
    </citation>
    <scope>NUCLEOTIDE SEQUENCE [LARGE SCALE GENOMIC DNA]</scope>
    <source>
        <strain evidence="4 5">CL02T12C05</strain>
    </source>
</reference>
<dbReference type="GO" id="GO:0019563">
    <property type="term" value="P:glycerol catabolic process"/>
    <property type="evidence" value="ECO:0007669"/>
    <property type="project" value="TreeGrafter"/>
</dbReference>